<accession>A0A0F9LV27</accession>
<proteinExistence type="predicted"/>
<protein>
    <submittedName>
        <fullName evidence="1">Uncharacterized protein</fullName>
    </submittedName>
</protein>
<name>A0A0F9LV27_9ZZZZ</name>
<gene>
    <name evidence="1" type="ORF">LCGC14_1233740</name>
</gene>
<dbReference type="AlphaFoldDB" id="A0A0F9LV27"/>
<evidence type="ECO:0000313" key="1">
    <source>
        <dbReference type="EMBL" id="KKM90921.1"/>
    </source>
</evidence>
<dbReference type="EMBL" id="LAZR01006608">
    <property type="protein sequence ID" value="KKM90921.1"/>
    <property type="molecule type" value="Genomic_DNA"/>
</dbReference>
<reference evidence="1" key="1">
    <citation type="journal article" date="2015" name="Nature">
        <title>Complex archaea that bridge the gap between prokaryotes and eukaryotes.</title>
        <authorList>
            <person name="Spang A."/>
            <person name="Saw J.H."/>
            <person name="Jorgensen S.L."/>
            <person name="Zaremba-Niedzwiedzka K."/>
            <person name="Martijn J."/>
            <person name="Lind A.E."/>
            <person name="van Eijk R."/>
            <person name="Schleper C."/>
            <person name="Guy L."/>
            <person name="Ettema T.J."/>
        </authorList>
    </citation>
    <scope>NUCLEOTIDE SEQUENCE</scope>
</reference>
<comment type="caution">
    <text evidence="1">The sequence shown here is derived from an EMBL/GenBank/DDBJ whole genome shotgun (WGS) entry which is preliminary data.</text>
</comment>
<sequence length="81" mass="8753">MTVGELIEELLEYLPEEHIVIGGWTDPVSDEVAPMFEIESVYERNSSSPNGLVTTIGIVPGEKVARRLETKARAALVGGKG</sequence>
<organism evidence="1">
    <name type="scientific">marine sediment metagenome</name>
    <dbReference type="NCBI Taxonomy" id="412755"/>
    <lineage>
        <taxon>unclassified sequences</taxon>
        <taxon>metagenomes</taxon>
        <taxon>ecological metagenomes</taxon>
    </lineage>
</organism>